<feature type="signal peptide" evidence="2">
    <location>
        <begin position="1"/>
        <end position="20"/>
    </location>
</feature>
<feature type="chain" id="PRO_5003984789" evidence="2">
    <location>
        <begin position="21"/>
        <end position="290"/>
    </location>
</feature>
<feature type="region of interest" description="Disordered" evidence="1">
    <location>
        <begin position="270"/>
        <end position="290"/>
    </location>
</feature>
<dbReference type="AlphaFoldDB" id="L7V5Z2"/>
<dbReference type="RefSeq" id="WP_015354980.1">
    <property type="nucleotide sequence ID" value="NC_020133.1"/>
</dbReference>
<gene>
    <name evidence="3" type="ordered locus">MULP_01653</name>
</gene>
<evidence type="ECO:0000313" key="3">
    <source>
        <dbReference type="EMBL" id="AGC61592.1"/>
    </source>
</evidence>
<evidence type="ECO:0000256" key="2">
    <source>
        <dbReference type="SAM" id="SignalP"/>
    </source>
</evidence>
<dbReference type="PROSITE" id="PS51257">
    <property type="entry name" value="PROKAR_LIPOPROTEIN"/>
    <property type="match status" value="1"/>
</dbReference>
<dbReference type="Proteomes" id="UP000011157">
    <property type="component" value="Chromosome"/>
</dbReference>
<accession>L7V5Z2</accession>
<keyword evidence="2" id="KW-0732">Signal</keyword>
<name>L7V5Z2_MYCL1</name>
<organism evidence="3 4">
    <name type="scientific">Mycobacterium liflandii (strain 128FXT)</name>
    <dbReference type="NCBI Taxonomy" id="459424"/>
    <lineage>
        <taxon>Bacteria</taxon>
        <taxon>Bacillati</taxon>
        <taxon>Actinomycetota</taxon>
        <taxon>Actinomycetes</taxon>
        <taxon>Mycobacteriales</taxon>
        <taxon>Mycobacteriaceae</taxon>
        <taxon>Mycobacterium</taxon>
        <taxon>Mycobacterium ulcerans group</taxon>
    </lineage>
</organism>
<sequence>MSATRRVSRALATLPVVMMAAIGCSHSEPAPPPLSKVPWTGLLAQEREVWSAEPGIDLVTGPAVVIRAYLESRSLASQMGDIDYVYRGFKHAVAPNDPAEPDYSLNPPPITQDLWPEPRPDSSPLPYPAVGTGRSHILRIDTSGRQVTAVVCGWDYGTAYDIGDGRYSNDPTNPLGTHNPDGGIFAQWVAMTAPAPDTSPPLPPQWGPAPAPTTDVFDGWRIVGYAIHGPTDTLRLAPPQWPTRQADTNACVTKAPDPPQRRVFLADGVHPRSDFPTQHPYPGWPIANPA</sequence>
<dbReference type="PATRIC" id="fig|459424.11.peg.1695"/>
<proteinExistence type="predicted"/>
<dbReference type="HOGENOM" id="CLU_076355_0_0_11"/>
<evidence type="ECO:0000313" key="4">
    <source>
        <dbReference type="Proteomes" id="UP000011157"/>
    </source>
</evidence>
<keyword evidence="4" id="KW-1185">Reference proteome</keyword>
<protein>
    <submittedName>
        <fullName evidence="3">Membrane protein</fullName>
    </submittedName>
</protein>
<dbReference type="KEGG" id="mli:MULP_01653"/>
<reference evidence="3 4" key="1">
    <citation type="journal article" date="2013" name="J. Bacteriol.">
        <title>Complete Genome Sequence of the Frog Pathogen Mycobacterium ulcerans Ecovar Liflandii.</title>
        <authorList>
            <person name="Tobias N.J."/>
            <person name="Doig K.D."/>
            <person name="Medema M.H."/>
            <person name="Chen H."/>
            <person name="Haring V."/>
            <person name="Moore R."/>
            <person name="Seemann T."/>
            <person name="Stinear T.P."/>
        </authorList>
    </citation>
    <scope>NUCLEOTIDE SEQUENCE [LARGE SCALE GENOMIC DNA]</scope>
    <source>
        <strain evidence="3 4">128FXT</strain>
    </source>
</reference>
<evidence type="ECO:0000256" key="1">
    <source>
        <dbReference type="SAM" id="MobiDB-lite"/>
    </source>
</evidence>
<dbReference type="EMBL" id="CP003899">
    <property type="protein sequence ID" value="AGC61592.1"/>
    <property type="molecule type" value="Genomic_DNA"/>
</dbReference>